<dbReference type="Proteomes" id="UP000373269">
    <property type="component" value="Chromosome"/>
</dbReference>
<organism evidence="1 2">
    <name type="scientific">Lysinibacillus pakistanensis</name>
    <dbReference type="NCBI Taxonomy" id="759811"/>
    <lineage>
        <taxon>Bacteria</taxon>
        <taxon>Bacillati</taxon>
        <taxon>Bacillota</taxon>
        <taxon>Bacilli</taxon>
        <taxon>Bacillales</taxon>
        <taxon>Bacillaceae</taxon>
        <taxon>Lysinibacillus</taxon>
    </lineage>
</organism>
<protein>
    <submittedName>
        <fullName evidence="1">Uncharacterized protein</fullName>
    </submittedName>
</protein>
<gene>
    <name evidence="1" type="ORF">GDS87_11215</name>
</gene>
<dbReference type="RefSeq" id="WP_369595663.1">
    <property type="nucleotide sequence ID" value="NZ_CP045835.1"/>
</dbReference>
<evidence type="ECO:0000313" key="1">
    <source>
        <dbReference type="EMBL" id="QGG51485.1"/>
    </source>
</evidence>
<dbReference type="EMBL" id="CP045835">
    <property type="protein sequence ID" value="QGG51485.1"/>
    <property type="molecule type" value="Genomic_DNA"/>
</dbReference>
<proteinExistence type="predicted"/>
<accession>A0ABX6D9L5</accession>
<reference evidence="1 2" key="1">
    <citation type="submission" date="2019-11" db="EMBL/GenBank/DDBJ databases">
        <title>Whole Genome Sequencing and Comparative Genomic Analyses of Lysinibacillus pakistanensis LZH-9, a Halotolerant Strain with Excellent COD Removal Capability.</title>
        <authorList>
            <person name="Zhou H."/>
        </authorList>
    </citation>
    <scope>NUCLEOTIDE SEQUENCE [LARGE SCALE GENOMIC DNA]</scope>
    <source>
        <strain evidence="1 2">LZH-9</strain>
    </source>
</reference>
<evidence type="ECO:0000313" key="2">
    <source>
        <dbReference type="Proteomes" id="UP000373269"/>
    </source>
</evidence>
<sequence>MMLNNDSKDAKVITLVDTTFPKGTEGTILTSAFVEGTTMRVYCIQTNEEIKGLVSGLKSEWYFERDLKYN</sequence>
<keyword evidence="2" id="KW-1185">Reference proteome</keyword>
<name>A0ABX6D9L5_9BACI</name>